<dbReference type="Proteomes" id="UP000001554">
    <property type="component" value="Chromosome 1"/>
</dbReference>
<protein>
    <submittedName>
        <fullName evidence="3 4">Uncharacterized protein LOC118430485 isoform X4</fullName>
    </submittedName>
</protein>
<sequence length="170" mass="19194">MDNTANVVKQGERPRHYCGHCDQSLGYRAFYRHKRLYFENGKWKKEDHLTRSSDNAGQELSENGDCGIETTVPPPEEDSSRLGDPCLDYEAEQEFEASDQDGGDVTPTEERDRDGWLEEEDLHLFLSETSDSASSDEDGGDESTTRAGVFREETIFQLPASVEASLDIRH</sequence>
<reference evidence="2" key="1">
    <citation type="journal article" date="2020" name="Nat. Ecol. Evol.">
        <title>Deeply conserved synteny resolves early events in vertebrate evolution.</title>
        <authorList>
            <person name="Simakov O."/>
            <person name="Marletaz F."/>
            <person name="Yue J.X."/>
            <person name="O'Connell B."/>
            <person name="Jenkins J."/>
            <person name="Brandt A."/>
            <person name="Calef R."/>
            <person name="Tung C.H."/>
            <person name="Huang T.K."/>
            <person name="Schmutz J."/>
            <person name="Satoh N."/>
            <person name="Yu J.K."/>
            <person name="Putnam N.H."/>
            <person name="Green R.E."/>
            <person name="Rokhsar D.S."/>
        </authorList>
    </citation>
    <scope>NUCLEOTIDE SEQUENCE [LARGE SCALE GENOMIC DNA]</scope>
    <source>
        <strain evidence="2">S238N-H82</strain>
    </source>
</reference>
<dbReference type="AlphaFoldDB" id="A0A9J7NC45"/>
<dbReference type="RefSeq" id="XP_035697315.1">
    <property type="nucleotide sequence ID" value="XM_035841422.1"/>
</dbReference>
<feature type="region of interest" description="Disordered" evidence="1">
    <location>
        <begin position="47"/>
        <end position="152"/>
    </location>
</feature>
<feature type="compositionally biased region" description="Acidic residues" evidence="1">
    <location>
        <begin position="87"/>
        <end position="102"/>
    </location>
</feature>
<dbReference type="GeneID" id="118430485"/>
<name>A0A9J7NC45_BRAFL</name>
<dbReference type="RefSeq" id="XP_035697306.1">
    <property type="nucleotide sequence ID" value="XM_035841413.1"/>
</dbReference>
<evidence type="ECO:0000256" key="1">
    <source>
        <dbReference type="SAM" id="MobiDB-lite"/>
    </source>
</evidence>
<accession>A0A9J7NC45</accession>
<keyword evidence="2" id="KW-1185">Reference proteome</keyword>
<gene>
    <name evidence="3 4" type="primary">LOC118430485</name>
</gene>
<reference evidence="3 4" key="2">
    <citation type="submission" date="2025-04" db="UniProtKB">
        <authorList>
            <consortium name="RefSeq"/>
        </authorList>
    </citation>
    <scope>IDENTIFICATION</scope>
    <source>
        <strain evidence="3 4">S238N-H82</strain>
        <tissue evidence="3 4">Testes</tissue>
    </source>
</reference>
<evidence type="ECO:0000313" key="3">
    <source>
        <dbReference type="RefSeq" id="XP_035697306.1"/>
    </source>
</evidence>
<evidence type="ECO:0000313" key="2">
    <source>
        <dbReference type="Proteomes" id="UP000001554"/>
    </source>
</evidence>
<evidence type="ECO:0000313" key="4">
    <source>
        <dbReference type="RefSeq" id="XP_035697315.1"/>
    </source>
</evidence>
<proteinExistence type="predicted"/>
<organism evidence="2 3">
    <name type="scientific">Branchiostoma floridae</name>
    <name type="common">Florida lancelet</name>
    <name type="synonym">Amphioxus</name>
    <dbReference type="NCBI Taxonomy" id="7739"/>
    <lineage>
        <taxon>Eukaryota</taxon>
        <taxon>Metazoa</taxon>
        <taxon>Chordata</taxon>
        <taxon>Cephalochordata</taxon>
        <taxon>Leptocardii</taxon>
        <taxon>Amphioxiformes</taxon>
        <taxon>Branchiostomatidae</taxon>
        <taxon>Branchiostoma</taxon>
    </lineage>
</organism>
<feature type="compositionally biased region" description="Polar residues" evidence="1">
    <location>
        <begin position="52"/>
        <end position="61"/>
    </location>
</feature>